<evidence type="ECO:0000256" key="1">
    <source>
        <dbReference type="SAM" id="MobiDB-lite"/>
    </source>
</evidence>
<accession>A0A1F5PY57</accession>
<reference evidence="3 4" key="1">
    <citation type="journal article" date="2016" name="Nat. Commun.">
        <title>Thousands of microbial genomes shed light on interconnected biogeochemical processes in an aquifer system.</title>
        <authorList>
            <person name="Anantharaman K."/>
            <person name="Brown C.T."/>
            <person name="Hug L.A."/>
            <person name="Sharon I."/>
            <person name="Castelle C.J."/>
            <person name="Probst A.J."/>
            <person name="Thomas B.C."/>
            <person name="Singh A."/>
            <person name="Wilkins M.J."/>
            <person name="Karaoz U."/>
            <person name="Brodie E.L."/>
            <person name="Williams K.H."/>
            <person name="Hubbard S.S."/>
            <person name="Banfield J.F."/>
        </authorList>
    </citation>
    <scope>NUCLEOTIDE SEQUENCE [LARGE SCALE GENOMIC DNA]</scope>
</reference>
<keyword evidence="2" id="KW-1133">Transmembrane helix</keyword>
<protein>
    <submittedName>
        <fullName evidence="3">Uncharacterized protein</fullName>
    </submittedName>
</protein>
<dbReference type="AlphaFoldDB" id="A0A1F5PY57"/>
<evidence type="ECO:0000313" key="4">
    <source>
        <dbReference type="Proteomes" id="UP000177281"/>
    </source>
</evidence>
<evidence type="ECO:0000256" key="2">
    <source>
        <dbReference type="SAM" id="Phobius"/>
    </source>
</evidence>
<feature type="region of interest" description="Disordered" evidence="1">
    <location>
        <begin position="226"/>
        <end position="253"/>
    </location>
</feature>
<feature type="transmembrane region" description="Helical" evidence="2">
    <location>
        <begin position="6"/>
        <end position="28"/>
    </location>
</feature>
<keyword evidence="2" id="KW-0472">Membrane</keyword>
<gene>
    <name evidence="3" type="ORF">A3B10_03635</name>
</gene>
<dbReference type="EMBL" id="MFFB01000007">
    <property type="protein sequence ID" value="OGE94855.1"/>
    <property type="molecule type" value="Genomic_DNA"/>
</dbReference>
<name>A0A1F5PY57_9BACT</name>
<comment type="caution">
    <text evidence="3">The sequence shown here is derived from an EMBL/GenBank/DDBJ whole genome shotgun (WGS) entry which is preliminary data.</text>
</comment>
<sequence>MSNQKGSTALIIMISAAVVFLAIGFLVVRQRTKSEPAPNPANQETSQTPQEPTNNQELTPPAGSVEIAGWKTYANTKYNYQVQYPPNLKVGSISGNSVLGTYDAPVRGYDVGPLVLITLTGSLRTEATAYFNEYYNLAQHPVTPSPGEPAVFCAIDQMGSANSNVLSVSCIGEGGAARYALIRGTDYDIFVDGYSKGFDNSDNGEFQTETDYVKVLSTFKFNSATQAQAPSPAPSPTPTPTVQSFSITADDSSANPSQITVPIGTIVNLTFNVSSQNVYYGGLEFRSLVANTGTIQAGGSKTIAFTVNQSFEFTPYWPASGVAKDYKIKIIAQ</sequence>
<organism evidence="3 4">
    <name type="scientific">Candidatus Doudnabacteria bacterium RIFCSPLOWO2_01_FULL_44_21</name>
    <dbReference type="NCBI Taxonomy" id="1817841"/>
    <lineage>
        <taxon>Bacteria</taxon>
        <taxon>Candidatus Doudnaibacteriota</taxon>
    </lineage>
</organism>
<dbReference type="Gene3D" id="2.60.40.420">
    <property type="entry name" value="Cupredoxins - blue copper proteins"/>
    <property type="match status" value="1"/>
</dbReference>
<keyword evidence="2" id="KW-0812">Transmembrane</keyword>
<dbReference type="Proteomes" id="UP000177281">
    <property type="component" value="Unassembled WGS sequence"/>
</dbReference>
<dbReference type="InterPro" id="IPR008972">
    <property type="entry name" value="Cupredoxin"/>
</dbReference>
<feature type="region of interest" description="Disordered" evidence="1">
    <location>
        <begin position="34"/>
        <end position="62"/>
    </location>
</feature>
<proteinExistence type="predicted"/>
<feature type="compositionally biased region" description="Polar residues" evidence="1">
    <location>
        <begin position="40"/>
        <end position="58"/>
    </location>
</feature>
<evidence type="ECO:0000313" key="3">
    <source>
        <dbReference type="EMBL" id="OGE94855.1"/>
    </source>
</evidence>